<evidence type="ECO:0000256" key="1">
    <source>
        <dbReference type="SAM" id="SignalP"/>
    </source>
</evidence>
<evidence type="ECO:0000313" key="3">
    <source>
        <dbReference type="Proteomes" id="UP000184330"/>
    </source>
</evidence>
<dbReference type="OrthoDB" id="5409186at2759"/>
<gene>
    <name evidence="2" type="ORF">PAC_00676</name>
</gene>
<evidence type="ECO:0000313" key="2">
    <source>
        <dbReference type="EMBL" id="CZR50802.1"/>
    </source>
</evidence>
<proteinExistence type="predicted"/>
<keyword evidence="1" id="KW-0732">Signal</keyword>
<feature type="signal peptide" evidence="1">
    <location>
        <begin position="1"/>
        <end position="23"/>
    </location>
</feature>
<reference evidence="2 3" key="1">
    <citation type="submission" date="2016-03" db="EMBL/GenBank/DDBJ databases">
        <authorList>
            <person name="Ploux O."/>
        </authorList>
    </citation>
    <scope>NUCLEOTIDE SEQUENCE [LARGE SCALE GENOMIC DNA]</scope>
    <source>
        <strain evidence="2 3">UAMH 11012</strain>
    </source>
</reference>
<dbReference type="AlphaFoldDB" id="A0A1L7WDD4"/>
<keyword evidence="3" id="KW-1185">Reference proteome</keyword>
<dbReference type="Proteomes" id="UP000184330">
    <property type="component" value="Unassembled WGS sequence"/>
</dbReference>
<accession>A0A1L7WDD4</accession>
<sequence length="400" mass="41769">MHLAFTLRLLPIHVLITPPLSLAAPTTASAQSKAIFYLTNCFLSTNADTQHAEIDYYSSAPKSFPASKPKLISVLNPTESIDYEDGRVATLPGSPFNLTVTIGEDTYTAKQEMWLKSSMNLGIRSAMRIMPVLDEARAMIQDVGFAYGFKGDGPATVSTQLSFIEPDPTSHTPFSSASVHSLFINMKSFICIGLAATLAALATAESTSHRSIQQSKLKRAYYTCQETYGAGSISCGPVDNHYCYNPTLGETCCLLDDGYCGAGDFCAPVAGFCCHNTETPGVCAARLSFSLPSSSVATSTPAKGTSTSSAPELPTSTIQVVLAPSSVIAGMGDLVSATMVAEMTAPVNPYNGTTTVAATASAKGEATASPTYLQASDAVASAKMCFGAVTAVVGFVALVL</sequence>
<name>A0A1L7WDD4_9HELO</name>
<feature type="chain" id="PRO_5009875135" evidence="1">
    <location>
        <begin position="24"/>
        <end position="400"/>
    </location>
</feature>
<dbReference type="EMBL" id="FJOG01000001">
    <property type="protein sequence ID" value="CZR50802.1"/>
    <property type="molecule type" value="Genomic_DNA"/>
</dbReference>
<protein>
    <submittedName>
        <fullName evidence="2">Uncharacterized protein</fullName>
    </submittedName>
</protein>
<organism evidence="2 3">
    <name type="scientific">Phialocephala subalpina</name>
    <dbReference type="NCBI Taxonomy" id="576137"/>
    <lineage>
        <taxon>Eukaryota</taxon>
        <taxon>Fungi</taxon>
        <taxon>Dikarya</taxon>
        <taxon>Ascomycota</taxon>
        <taxon>Pezizomycotina</taxon>
        <taxon>Leotiomycetes</taxon>
        <taxon>Helotiales</taxon>
        <taxon>Mollisiaceae</taxon>
        <taxon>Phialocephala</taxon>
        <taxon>Phialocephala fortinii species complex</taxon>
    </lineage>
</organism>